<name>A0A8S5T476_9CAUD</name>
<reference evidence="9" key="1">
    <citation type="journal article" date="2021" name="Proc. Natl. Acad. Sci. U.S.A.">
        <title>A Catalog of Tens of Thousands of Viruses from Human Metagenomes Reveals Hidden Associations with Chronic Diseases.</title>
        <authorList>
            <person name="Tisza M.J."/>
            <person name="Buck C.B."/>
        </authorList>
    </citation>
    <scope>NUCLEOTIDE SEQUENCE</scope>
    <source>
        <strain evidence="9">Ctfbh2</strain>
    </source>
</reference>
<sequence length="338" mass="39573">MIYAYIRVSTDKQTVENQRFEIENYCRKRQIDVDQYIEETISGMKDVDKRKLGTLLKKMKKDDTLIASEISRLGRRLLEVMSILDNLMKKKIRVITVKEGFELCDNLQSHVIAFAFSLASEIERSLISQRTKEALARKKSLGMKLGRKTGGTNSRHKLDRHKDLIRTMVDYGYSKAAICRKVKCQYSTLDKHLEREGLIVRNYTPRPRKPKDITTEKKTVPQRRKKRKVIIKKRIQTDRAPHVEYQAAAYQYRHRLMEADTIREKGIIVDVDKPAILEESREKLKAIRHHHHLLFPHEKEILKFLRQGKSKVFISRYFNCNIKTLDAHLKRMGGGSGV</sequence>
<feature type="domain" description="Resolvase/invertase-type recombinase catalytic" evidence="8">
    <location>
        <begin position="1"/>
        <end position="142"/>
    </location>
</feature>
<dbReference type="PROSITE" id="PS51736">
    <property type="entry name" value="RECOMBINASES_3"/>
    <property type="match status" value="1"/>
</dbReference>
<evidence type="ECO:0000313" key="9">
    <source>
        <dbReference type="EMBL" id="DAF57936.1"/>
    </source>
</evidence>
<dbReference type="InterPro" id="IPR050639">
    <property type="entry name" value="SSR_resolvase"/>
</dbReference>
<accession>A0A8S5T476</accession>
<evidence type="ECO:0000256" key="2">
    <source>
        <dbReference type="ARBA" id="ARBA00023100"/>
    </source>
</evidence>
<evidence type="ECO:0000256" key="3">
    <source>
        <dbReference type="ARBA" id="ARBA00023125"/>
    </source>
</evidence>
<dbReference type="CDD" id="cd03768">
    <property type="entry name" value="SR_ResInv"/>
    <property type="match status" value="1"/>
</dbReference>
<proteinExistence type="predicted"/>
<dbReference type="PANTHER" id="PTHR30461">
    <property type="entry name" value="DNA-INVERTASE FROM LAMBDOID PROPHAGE"/>
    <property type="match status" value="1"/>
</dbReference>
<dbReference type="GO" id="GO:0015074">
    <property type="term" value="P:DNA integration"/>
    <property type="evidence" value="ECO:0007669"/>
    <property type="project" value="UniProtKB-KW"/>
</dbReference>
<dbReference type="GO" id="GO:0000150">
    <property type="term" value="F:DNA strand exchange activity"/>
    <property type="evidence" value="ECO:0007669"/>
    <property type="project" value="UniProtKB-KW"/>
</dbReference>
<dbReference type="InterPro" id="IPR006118">
    <property type="entry name" value="Recombinase_CS"/>
</dbReference>
<dbReference type="Pfam" id="PF00239">
    <property type="entry name" value="Resolvase"/>
    <property type="match status" value="1"/>
</dbReference>
<keyword evidence="3" id="KW-0238">DNA-binding</keyword>
<keyword evidence="1" id="KW-0229">DNA integration</keyword>
<evidence type="ECO:0000256" key="1">
    <source>
        <dbReference type="ARBA" id="ARBA00022908"/>
    </source>
</evidence>
<dbReference type="SMART" id="SM00857">
    <property type="entry name" value="Resolvase"/>
    <property type="match status" value="1"/>
</dbReference>
<dbReference type="GO" id="GO:0003677">
    <property type="term" value="F:DNA binding"/>
    <property type="evidence" value="ECO:0007669"/>
    <property type="project" value="UniProtKB-KW"/>
</dbReference>
<dbReference type="PROSITE" id="PS00397">
    <property type="entry name" value="RECOMBINASES_1"/>
    <property type="match status" value="1"/>
</dbReference>
<evidence type="ECO:0000259" key="8">
    <source>
        <dbReference type="PROSITE" id="PS51736"/>
    </source>
</evidence>
<dbReference type="EMBL" id="BK032744">
    <property type="protein sequence ID" value="DAF57936.1"/>
    <property type="molecule type" value="Genomic_DNA"/>
</dbReference>
<dbReference type="SUPFAM" id="SSF53041">
    <property type="entry name" value="Resolvase-like"/>
    <property type="match status" value="1"/>
</dbReference>
<evidence type="ECO:0000256" key="4">
    <source>
        <dbReference type="ARBA" id="ARBA00023172"/>
    </source>
</evidence>
<organism evidence="9">
    <name type="scientific">Siphoviridae sp. ctfbh2</name>
    <dbReference type="NCBI Taxonomy" id="2827909"/>
    <lineage>
        <taxon>Viruses</taxon>
        <taxon>Duplodnaviria</taxon>
        <taxon>Heunggongvirae</taxon>
        <taxon>Uroviricota</taxon>
        <taxon>Caudoviricetes</taxon>
    </lineage>
</organism>
<feature type="active site" description="O-(5'-phospho-DNA)-serine intermediate" evidence="5 6">
    <location>
        <position position="9"/>
    </location>
</feature>
<evidence type="ECO:0000256" key="6">
    <source>
        <dbReference type="PROSITE-ProRule" id="PRU10137"/>
    </source>
</evidence>
<keyword evidence="2" id="KW-0230">DNA invertase</keyword>
<dbReference type="InterPro" id="IPR036162">
    <property type="entry name" value="Resolvase-like_N_sf"/>
</dbReference>
<keyword evidence="4" id="KW-0233">DNA recombination</keyword>
<evidence type="ECO:0000256" key="7">
    <source>
        <dbReference type="SAM" id="MobiDB-lite"/>
    </source>
</evidence>
<feature type="compositionally biased region" description="Basic and acidic residues" evidence="7">
    <location>
        <begin position="210"/>
        <end position="219"/>
    </location>
</feature>
<feature type="region of interest" description="Disordered" evidence="7">
    <location>
        <begin position="204"/>
        <end position="224"/>
    </location>
</feature>
<evidence type="ECO:0000256" key="5">
    <source>
        <dbReference type="PIRSR" id="PIRSR606118-50"/>
    </source>
</evidence>
<dbReference type="Gene3D" id="3.40.50.1390">
    <property type="entry name" value="Resolvase, N-terminal catalytic domain"/>
    <property type="match status" value="1"/>
</dbReference>
<dbReference type="InterPro" id="IPR006119">
    <property type="entry name" value="Resolv_N"/>
</dbReference>
<dbReference type="PANTHER" id="PTHR30461:SF19">
    <property type="entry name" value="SITE-SPECIFIC RECOMBINASE RESOLVASE FAMILY"/>
    <property type="match status" value="1"/>
</dbReference>
<protein>
    <submittedName>
        <fullName evidence="9">Integrase</fullName>
    </submittedName>
</protein>